<keyword evidence="1" id="KW-0812">Transmembrane</keyword>
<protein>
    <submittedName>
        <fullName evidence="2">Uncharacterized protein</fullName>
    </submittedName>
</protein>
<keyword evidence="1" id="KW-1133">Transmembrane helix</keyword>
<gene>
    <name evidence="2" type="ORF">S12H4_23613</name>
</gene>
<evidence type="ECO:0000313" key="2">
    <source>
        <dbReference type="EMBL" id="GAI85432.1"/>
    </source>
</evidence>
<feature type="non-terminal residue" evidence="2">
    <location>
        <position position="1"/>
    </location>
</feature>
<feature type="transmembrane region" description="Helical" evidence="1">
    <location>
        <begin position="120"/>
        <end position="153"/>
    </location>
</feature>
<accession>X1RXC6</accession>
<evidence type="ECO:0000256" key="1">
    <source>
        <dbReference type="SAM" id="Phobius"/>
    </source>
</evidence>
<sequence>YGGWREYAIASIHGGIFGTIFGFSAIMIYATCLGEVLFISEEYSDKKKYQIYLIVGITAFVGGLLLWLLPGWYPNKRQVTLTYILISLGGSILISFLFIGIDKKVQKPIIIIDSYGKSPFIIYIIAVVLEFIISDIIGLDMDFLIFTIMVIVMTLI</sequence>
<name>X1RXC6_9ZZZZ</name>
<feature type="transmembrane region" description="Helical" evidence="1">
    <location>
        <begin position="12"/>
        <end position="39"/>
    </location>
</feature>
<keyword evidence="1" id="KW-0472">Membrane</keyword>
<proteinExistence type="predicted"/>
<organism evidence="2">
    <name type="scientific">marine sediment metagenome</name>
    <dbReference type="NCBI Taxonomy" id="412755"/>
    <lineage>
        <taxon>unclassified sequences</taxon>
        <taxon>metagenomes</taxon>
        <taxon>ecological metagenomes</taxon>
    </lineage>
</organism>
<comment type="caution">
    <text evidence="2">The sequence shown here is derived from an EMBL/GenBank/DDBJ whole genome shotgun (WGS) entry which is preliminary data.</text>
</comment>
<dbReference type="EMBL" id="BARW01012584">
    <property type="protein sequence ID" value="GAI85432.1"/>
    <property type="molecule type" value="Genomic_DNA"/>
</dbReference>
<feature type="transmembrane region" description="Helical" evidence="1">
    <location>
        <begin position="51"/>
        <end position="69"/>
    </location>
</feature>
<reference evidence="2" key="1">
    <citation type="journal article" date="2014" name="Front. Microbiol.">
        <title>High frequency of phylogenetically diverse reductive dehalogenase-homologous genes in deep subseafloor sedimentary metagenomes.</title>
        <authorList>
            <person name="Kawai M."/>
            <person name="Futagami T."/>
            <person name="Toyoda A."/>
            <person name="Takaki Y."/>
            <person name="Nishi S."/>
            <person name="Hori S."/>
            <person name="Arai W."/>
            <person name="Tsubouchi T."/>
            <person name="Morono Y."/>
            <person name="Uchiyama I."/>
            <person name="Ito T."/>
            <person name="Fujiyama A."/>
            <person name="Inagaki F."/>
            <person name="Takami H."/>
        </authorList>
    </citation>
    <scope>NUCLEOTIDE SEQUENCE</scope>
    <source>
        <strain evidence="2">Expedition CK06-06</strain>
    </source>
</reference>
<feature type="transmembrane region" description="Helical" evidence="1">
    <location>
        <begin position="81"/>
        <end position="99"/>
    </location>
</feature>
<dbReference type="AlphaFoldDB" id="X1RXC6"/>